<feature type="non-terminal residue" evidence="9">
    <location>
        <position position="1"/>
    </location>
</feature>
<evidence type="ECO:0000256" key="1">
    <source>
        <dbReference type="ARBA" id="ARBA00004123"/>
    </source>
</evidence>
<dbReference type="PANTHER" id="PTHR16515">
    <property type="entry name" value="PR DOMAIN ZINC FINGER PROTEIN"/>
    <property type="match status" value="1"/>
</dbReference>
<keyword evidence="10" id="KW-1185">Reference proteome</keyword>
<dbReference type="InterPro" id="IPR013087">
    <property type="entry name" value="Znf_C2H2_type"/>
</dbReference>
<dbReference type="FunFam" id="3.30.160.60:FF:000624">
    <property type="entry name" value="zinc finger protein 697"/>
    <property type="match status" value="1"/>
</dbReference>
<dbReference type="Pfam" id="PF13465">
    <property type="entry name" value="zf-H2C2_2"/>
    <property type="match status" value="1"/>
</dbReference>
<evidence type="ECO:0000256" key="4">
    <source>
        <dbReference type="ARBA" id="ARBA00022771"/>
    </source>
</evidence>
<keyword evidence="4 7" id="KW-0863">Zinc-finger</keyword>
<dbReference type="SUPFAM" id="SSF57667">
    <property type="entry name" value="beta-beta-alpha zinc fingers"/>
    <property type="match status" value="1"/>
</dbReference>
<dbReference type="SMART" id="SM00355">
    <property type="entry name" value="ZnF_C2H2"/>
    <property type="match status" value="2"/>
</dbReference>
<evidence type="ECO:0000256" key="2">
    <source>
        <dbReference type="ARBA" id="ARBA00022723"/>
    </source>
</evidence>
<dbReference type="PROSITE" id="PS50157">
    <property type="entry name" value="ZINC_FINGER_C2H2_2"/>
    <property type="match status" value="2"/>
</dbReference>
<gene>
    <name evidence="9" type="ORF">MNOR_LOCUS37048</name>
</gene>
<proteinExistence type="predicted"/>
<accession>A0AAV2SJD1</accession>
<dbReference type="AlphaFoldDB" id="A0AAV2SJD1"/>
<dbReference type="Proteomes" id="UP001497623">
    <property type="component" value="Unassembled WGS sequence"/>
</dbReference>
<feature type="non-terminal residue" evidence="9">
    <location>
        <position position="105"/>
    </location>
</feature>
<comment type="caution">
    <text evidence="9">The sequence shown here is derived from an EMBL/GenBank/DDBJ whole genome shotgun (WGS) entry which is preliminary data.</text>
</comment>
<name>A0AAV2SJD1_MEGNR</name>
<protein>
    <recommendedName>
        <fullName evidence="8">C2H2-type domain-containing protein</fullName>
    </recommendedName>
</protein>
<reference evidence="9 10" key="1">
    <citation type="submission" date="2024-05" db="EMBL/GenBank/DDBJ databases">
        <authorList>
            <person name="Wallberg A."/>
        </authorList>
    </citation>
    <scope>NUCLEOTIDE SEQUENCE [LARGE SCALE GENOMIC DNA]</scope>
</reference>
<evidence type="ECO:0000313" key="10">
    <source>
        <dbReference type="Proteomes" id="UP001497623"/>
    </source>
</evidence>
<dbReference type="InterPro" id="IPR036236">
    <property type="entry name" value="Znf_C2H2_sf"/>
</dbReference>
<feature type="domain" description="C2H2-type" evidence="8">
    <location>
        <begin position="1"/>
        <end position="28"/>
    </location>
</feature>
<feature type="domain" description="C2H2-type" evidence="8">
    <location>
        <begin position="29"/>
        <end position="56"/>
    </location>
</feature>
<keyword evidence="2" id="KW-0479">Metal-binding</keyword>
<sequence>YQCNQCDKAFSDNNNLKIHMRKHTGEKPYHCNQCDKTFSQNGHLKQHLRVHHGNTSSVSICKIAQNSLQNTEPETHISTNLENQFVHIKVQEEKIESGNTEKLHF</sequence>
<keyword evidence="5" id="KW-0862">Zinc</keyword>
<dbReference type="PROSITE" id="PS00028">
    <property type="entry name" value="ZINC_FINGER_C2H2_1"/>
    <property type="match status" value="2"/>
</dbReference>
<dbReference type="InterPro" id="IPR050331">
    <property type="entry name" value="Zinc_finger"/>
</dbReference>
<evidence type="ECO:0000256" key="6">
    <source>
        <dbReference type="ARBA" id="ARBA00023242"/>
    </source>
</evidence>
<organism evidence="9 10">
    <name type="scientific">Meganyctiphanes norvegica</name>
    <name type="common">Northern krill</name>
    <name type="synonym">Thysanopoda norvegica</name>
    <dbReference type="NCBI Taxonomy" id="48144"/>
    <lineage>
        <taxon>Eukaryota</taxon>
        <taxon>Metazoa</taxon>
        <taxon>Ecdysozoa</taxon>
        <taxon>Arthropoda</taxon>
        <taxon>Crustacea</taxon>
        <taxon>Multicrustacea</taxon>
        <taxon>Malacostraca</taxon>
        <taxon>Eumalacostraca</taxon>
        <taxon>Eucarida</taxon>
        <taxon>Euphausiacea</taxon>
        <taxon>Euphausiidae</taxon>
        <taxon>Meganyctiphanes</taxon>
    </lineage>
</organism>
<evidence type="ECO:0000256" key="7">
    <source>
        <dbReference type="PROSITE-ProRule" id="PRU00042"/>
    </source>
</evidence>
<dbReference type="PANTHER" id="PTHR16515:SF66">
    <property type="entry name" value="C2H2-TYPE DOMAIN-CONTAINING PROTEIN"/>
    <property type="match status" value="1"/>
</dbReference>
<comment type="subcellular location">
    <subcellularLocation>
        <location evidence="1">Nucleus</location>
    </subcellularLocation>
</comment>
<evidence type="ECO:0000256" key="3">
    <source>
        <dbReference type="ARBA" id="ARBA00022737"/>
    </source>
</evidence>
<evidence type="ECO:0000313" key="9">
    <source>
        <dbReference type="EMBL" id="CAL4195409.1"/>
    </source>
</evidence>
<dbReference type="GO" id="GO:0008270">
    <property type="term" value="F:zinc ion binding"/>
    <property type="evidence" value="ECO:0007669"/>
    <property type="project" value="UniProtKB-KW"/>
</dbReference>
<dbReference type="FunFam" id="3.30.160.60:FF:001182">
    <property type="entry name" value="Zinc finger, C2H2 type"/>
    <property type="match status" value="1"/>
</dbReference>
<keyword evidence="6" id="KW-0539">Nucleus</keyword>
<dbReference type="GO" id="GO:0005634">
    <property type="term" value="C:nucleus"/>
    <property type="evidence" value="ECO:0007669"/>
    <property type="project" value="UniProtKB-SubCell"/>
</dbReference>
<evidence type="ECO:0000256" key="5">
    <source>
        <dbReference type="ARBA" id="ARBA00022833"/>
    </source>
</evidence>
<keyword evidence="3" id="KW-0677">Repeat</keyword>
<dbReference type="EMBL" id="CAXKWB010071710">
    <property type="protein sequence ID" value="CAL4195409.1"/>
    <property type="molecule type" value="Genomic_DNA"/>
</dbReference>
<dbReference type="Gene3D" id="3.30.160.60">
    <property type="entry name" value="Classic Zinc Finger"/>
    <property type="match status" value="2"/>
</dbReference>
<evidence type="ECO:0000259" key="8">
    <source>
        <dbReference type="PROSITE" id="PS50157"/>
    </source>
</evidence>
<dbReference type="GO" id="GO:0010468">
    <property type="term" value="P:regulation of gene expression"/>
    <property type="evidence" value="ECO:0007669"/>
    <property type="project" value="TreeGrafter"/>
</dbReference>